<protein>
    <submittedName>
        <fullName evidence="2">Uncharacterized protein</fullName>
    </submittedName>
</protein>
<accession>V5CLE6</accession>
<proteinExistence type="predicted"/>
<organism evidence="2 3">
    <name type="scientific">Trypanosoma cruzi Dm28c</name>
    <dbReference type="NCBI Taxonomy" id="1416333"/>
    <lineage>
        <taxon>Eukaryota</taxon>
        <taxon>Discoba</taxon>
        <taxon>Euglenozoa</taxon>
        <taxon>Kinetoplastea</taxon>
        <taxon>Metakinetoplastina</taxon>
        <taxon>Trypanosomatida</taxon>
        <taxon>Trypanosomatidae</taxon>
        <taxon>Trypanosoma</taxon>
        <taxon>Schizotrypanum</taxon>
    </lineage>
</organism>
<feature type="region of interest" description="Disordered" evidence="1">
    <location>
        <begin position="41"/>
        <end position="66"/>
    </location>
</feature>
<evidence type="ECO:0000256" key="1">
    <source>
        <dbReference type="SAM" id="MobiDB-lite"/>
    </source>
</evidence>
<dbReference type="VEuPathDB" id="TriTrypDB:TCDM_12501"/>
<dbReference type="EMBL" id="AYLP01000596">
    <property type="protein sequence ID" value="ESS56181.1"/>
    <property type="molecule type" value="Genomic_DNA"/>
</dbReference>
<dbReference type="AlphaFoldDB" id="V5CLE6"/>
<evidence type="ECO:0000313" key="2">
    <source>
        <dbReference type="EMBL" id="ESS56181.1"/>
    </source>
</evidence>
<evidence type="ECO:0000313" key="3">
    <source>
        <dbReference type="Proteomes" id="UP000017861"/>
    </source>
</evidence>
<sequence length="183" mass="20321">MCNFVCGNANAPRRVSHLLWIKFHGANVGAKIPRCVARGRPHNAHGASTHHTSHTRCSTPTGKETRGAHSLSSLLLLMAMEEDNSRHTQLSACTTKEASKSTAMCILCVCGCVCACRQTKQRRRKEGAECVERRTHKKECTAEVHGRNKGKKTAQAHDIALRLKQWQFTQDLSTKKSFPPHLI</sequence>
<gene>
    <name evidence="2" type="ORF">TCDM_12501</name>
</gene>
<reference evidence="2 3" key="1">
    <citation type="journal article" date="2014" name="Genome Announc.">
        <title>Trypanosoma cruzi Clone Dm28c Draft Genome Sequence.</title>
        <authorList>
            <person name="Grisard E.C."/>
            <person name="Teixeira S.M."/>
            <person name="de Almeida L.G."/>
            <person name="Stoco P.H."/>
            <person name="Gerber A.L."/>
            <person name="Talavera-Lopez C."/>
            <person name="Lima O.C."/>
            <person name="Andersson B."/>
            <person name="de Vasconcelos A.T."/>
        </authorList>
    </citation>
    <scope>NUCLEOTIDE SEQUENCE [LARGE SCALE GENOMIC DNA]</scope>
    <source>
        <strain evidence="2 3">Dm28c</strain>
    </source>
</reference>
<comment type="caution">
    <text evidence="2">The sequence shown here is derived from an EMBL/GenBank/DDBJ whole genome shotgun (WGS) entry which is preliminary data.</text>
</comment>
<dbReference type="Proteomes" id="UP000017861">
    <property type="component" value="Unassembled WGS sequence"/>
</dbReference>
<name>V5CLE6_TRYCR</name>